<dbReference type="PANTHER" id="PTHR35218">
    <property type="entry name" value="RNASE H DOMAIN-CONTAINING PROTEIN"/>
    <property type="match status" value="1"/>
</dbReference>
<reference evidence="1 2" key="1">
    <citation type="submission" date="2015-01" db="EMBL/GenBank/DDBJ databases">
        <title>Genome of allotetraploid Gossypium barbadense reveals genomic plasticity and fiber elongation in cotton evolution.</title>
        <authorList>
            <person name="Chen X."/>
            <person name="Liu X."/>
            <person name="Zhao B."/>
            <person name="Zheng H."/>
            <person name="Hu Y."/>
            <person name="Lu G."/>
            <person name="Yang C."/>
            <person name="Chen J."/>
            <person name="Shan C."/>
            <person name="Zhang L."/>
            <person name="Zhou Y."/>
            <person name="Wang L."/>
            <person name="Guo W."/>
            <person name="Bai Y."/>
            <person name="Ruan J."/>
            <person name="Shangguan X."/>
            <person name="Mao Y."/>
            <person name="Jiang J."/>
            <person name="Zhu Y."/>
            <person name="Lei J."/>
            <person name="Kang H."/>
            <person name="Chen S."/>
            <person name="He X."/>
            <person name="Wang R."/>
            <person name="Wang Y."/>
            <person name="Chen J."/>
            <person name="Wang L."/>
            <person name="Yu S."/>
            <person name="Wang B."/>
            <person name="Wei J."/>
            <person name="Song S."/>
            <person name="Lu X."/>
            <person name="Gao Z."/>
            <person name="Gu W."/>
            <person name="Deng X."/>
            <person name="Ma D."/>
            <person name="Wang S."/>
            <person name="Liang W."/>
            <person name="Fang L."/>
            <person name="Cai C."/>
            <person name="Zhu X."/>
            <person name="Zhou B."/>
            <person name="Zhang Y."/>
            <person name="Chen Z."/>
            <person name="Xu S."/>
            <person name="Zhu R."/>
            <person name="Wang S."/>
            <person name="Zhang T."/>
            <person name="Zhao G."/>
        </authorList>
    </citation>
    <scope>NUCLEOTIDE SEQUENCE [LARGE SCALE GENOMIC DNA]</scope>
    <source>
        <strain evidence="2">cv. Xinhai21</strain>
        <tissue evidence="1">Leaf</tissue>
    </source>
</reference>
<protein>
    <recommendedName>
        <fullName evidence="3">Endonuclease/exonuclease/phosphatase domain-containing protein</fullName>
    </recommendedName>
</protein>
<dbReference type="EMBL" id="KZ671029">
    <property type="protein sequence ID" value="PPR82020.1"/>
    <property type="molecule type" value="Genomic_DNA"/>
</dbReference>
<dbReference type="AlphaFoldDB" id="A0A2P5VT84"/>
<evidence type="ECO:0000313" key="1">
    <source>
        <dbReference type="EMBL" id="PPR82020.1"/>
    </source>
</evidence>
<dbReference type="InterPro" id="IPR036691">
    <property type="entry name" value="Endo/exonu/phosph_ase_sf"/>
</dbReference>
<dbReference type="Proteomes" id="UP000239757">
    <property type="component" value="Unassembled WGS sequence"/>
</dbReference>
<dbReference type="PANTHER" id="PTHR35218:SF9">
    <property type="entry name" value="ENDONUCLEASE_EXONUCLEASE_PHOSPHATASE DOMAIN-CONTAINING PROTEIN"/>
    <property type="match status" value="1"/>
</dbReference>
<dbReference type="OrthoDB" id="1729225at2759"/>
<evidence type="ECO:0000313" key="2">
    <source>
        <dbReference type="Proteomes" id="UP000239757"/>
    </source>
</evidence>
<accession>A0A2P5VT84</accession>
<dbReference type="SUPFAM" id="SSF56219">
    <property type="entry name" value="DNase I-like"/>
    <property type="match status" value="1"/>
</dbReference>
<gene>
    <name evidence="1" type="ORF">GOBAR_AA38691</name>
</gene>
<sequence>MLPGSVACLSLGGDFQRVSWLCDVRCFAWSRISCDFTCFNGGGPSEVVLGLSLYSVPGGRFRGSIFSILGAFLVEVGGGDNSKSVHQSPWHSYSRLKNCPSLGNPAKLRELKQLLPANNPDLIFLSETKMSANDFHRVQNKCRMQNGLAVNSEGRSGGLTLMWRDGMNVSIQNYSKHHIDSMDFMGANSNLRSSSWDILRRVGESVREEWIVGVDFNAILNDAEKKGGRRGVRAQMNEFKDVMDKLALVDIKPDSVVENFPFISTKVVRQTQSDHDAIILDLWGQKPKDYPNDKRLCFKFDVYWAGDEEAKNVIERAWNRDATDFGENIERVRSALGPWQKKKYGKLKRDMQNLEKHIGWIIDSVSREKSGRTLKETWRRLDFLYAREESSGHKVSIKMA</sequence>
<organism evidence="1 2">
    <name type="scientific">Gossypium barbadense</name>
    <name type="common">Sea Island cotton</name>
    <name type="synonym">Hibiscus barbadensis</name>
    <dbReference type="NCBI Taxonomy" id="3634"/>
    <lineage>
        <taxon>Eukaryota</taxon>
        <taxon>Viridiplantae</taxon>
        <taxon>Streptophyta</taxon>
        <taxon>Embryophyta</taxon>
        <taxon>Tracheophyta</taxon>
        <taxon>Spermatophyta</taxon>
        <taxon>Magnoliopsida</taxon>
        <taxon>eudicotyledons</taxon>
        <taxon>Gunneridae</taxon>
        <taxon>Pentapetalae</taxon>
        <taxon>rosids</taxon>
        <taxon>malvids</taxon>
        <taxon>Malvales</taxon>
        <taxon>Malvaceae</taxon>
        <taxon>Malvoideae</taxon>
        <taxon>Gossypium</taxon>
    </lineage>
</organism>
<name>A0A2P5VT84_GOSBA</name>
<proteinExistence type="predicted"/>
<evidence type="ECO:0008006" key="3">
    <source>
        <dbReference type="Google" id="ProtNLM"/>
    </source>
</evidence>
<dbReference type="Gene3D" id="3.60.10.10">
    <property type="entry name" value="Endonuclease/exonuclease/phosphatase"/>
    <property type="match status" value="1"/>
</dbReference>